<proteinExistence type="predicted"/>
<gene>
    <name evidence="1" type="ORF">CRG98_038408</name>
</gene>
<name>A0A2I0IB14_PUNGR</name>
<evidence type="ECO:0000313" key="1">
    <source>
        <dbReference type="EMBL" id="PKI41192.1"/>
    </source>
</evidence>
<comment type="caution">
    <text evidence="1">The sequence shown here is derived from an EMBL/GenBank/DDBJ whole genome shotgun (WGS) entry which is preliminary data.</text>
</comment>
<sequence>MDTDTRASIRLRIHAEENRRAERPSVAARISEKWDEDFEFLEDDDLAILKGFGSVALIAIFILHIDVSTDGLSARDCGIWGVLPKFEVSMEKERVGCHGGGGDAASMNNAVMERGRR</sequence>
<dbReference type="Proteomes" id="UP000233551">
    <property type="component" value="Unassembled WGS sequence"/>
</dbReference>
<dbReference type="EMBL" id="PGOL01003445">
    <property type="protein sequence ID" value="PKI41192.1"/>
    <property type="molecule type" value="Genomic_DNA"/>
</dbReference>
<protein>
    <submittedName>
        <fullName evidence="1">Uncharacterized protein</fullName>
    </submittedName>
</protein>
<dbReference type="AlphaFoldDB" id="A0A2I0IB14"/>
<organism evidence="1 2">
    <name type="scientific">Punica granatum</name>
    <name type="common">Pomegranate</name>
    <dbReference type="NCBI Taxonomy" id="22663"/>
    <lineage>
        <taxon>Eukaryota</taxon>
        <taxon>Viridiplantae</taxon>
        <taxon>Streptophyta</taxon>
        <taxon>Embryophyta</taxon>
        <taxon>Tracheophyta</taxon>
        <taxon>Spermatophyta</taxon>
        <taxon>Magnoliopsida</taxon>
        <taxon>eudicotyledons</taxon>
        <taxon>Gunneridae</taxon>
        <taxon>Pentapetalae</taxon>
        <taxon>rosids</taxon>
        <taxon>malvids</taxon>
        <taxon>Myrtales</taxon>
        <taxon>Lythraceae</taxon>
        <taxon>Punica</taxon>
    </lineage>
</organism>
<reference evidence="1 2" key="1">
    <citation type="submission" date="2017-11" db="EMBL/GenBank/DDBJ databases">
        <title>De-novo sequencing of pomegranate (Punica granatum L.) genome.</title>
        <authorList>
            <person name="Akparov Z."/>
            <person name="Amiraslanov A."/>
            <person name="Hajiyeva S."/>
            <person name="Abbasov M."/>
            <person name="Kaur K."/>
            <person name="Hamwieh A."/>
            <person name="Solovyev V."/>
            <person name="Salamov A."/>
            <person name="Braich B."/>
            <person name="Kosarev P."/>
            <person name="Mahmoud A."/>
            <person name="Hajiyev E."/>
            <person name="Babayeva S."/>
            <person name="Izzatullayeva V."/>
            <person name="Mammadov A."/>
            <person name="Mammadov A."/>
            <person name="Sharifova S."/>
            <person name="Ojaghi J."/>
            <person name="Eynullazada K."/>
            <person name="Bayramov B."/>
            <person name="Abdulazimova A."/>
            <person name="Shahmuradov I."/>
        </authorList>
    </citation>
    <scope>NUCLEOTIDE SEQUENCE [LARGE SCALE GENOMIC DNA]</scope>
    <source>
        <strain evidence="2">cv. AG2017</strain>
        <tissue evidence="1">Leaf</tissue>
    </source>
</reference>
<evidence type="ECO:0000313" key="2">
    <source>
        <dbReference type="Proteomes" id="UP000233551"/>
    </source>
</evidence>
<accession>A0A2I0IB14</accession>
<keyword evidence="2" id="KW-1185">Reference proteome</keyword>